<accession>A0A975T299</accession>
<organism evidence="1 2">
    <name type="scientific">Nocardioides panacis</name>
    <dbReference type="NCBI Taxonomy" id="2849501"/>
    <lineage>
        <taxon>Bacteria</taxon>
        <taxon>Bacillati</taxon>
        <taxon>Actinomycetota</taxon>
        <taxon>Actinomycetes</taxon>
        <taxon>Propionibacteriales</taxon>
        <taxon>Nocardioidaceae</taxon>
        <taxon>Nocardioides</taxon>
    </lineage>
</organism>
<keyword evidence="2" id="KW-1185">Reference proteome</keyword>
<evidence type="ECO:0000313" key="2">
    <source>
        <dbReference type="Proteomes" id="UP000683575"/>
    </source>
</evidence>
<dbReference type="KEGG" id="nps:KRR39_07340"/>
<dbReference type="RefSeq" id="WP_216941404.1">
    <property type="nucleotide sequence ID" value="NZ_CP077062.1"/>
</dbReference>
<evidence type="ECO:0008006" key="3">
    <source>
        <dbReference type="Google" id="ProtNLM"/>
    </source>
</evidence>
<name>A0A975T299_9ACTN</name>
<proteinExistence type="predicted"/>
<gene>
    <name evidence="1" type="ORF">KRR39_07340</name>
</gene>
<evidence type="ECO:0000313" key="1">
    <source>
        <dbReference type="EMBL" id="QWZ09558.1"/>
    </source>
</evidence>
<sequence length="229" mass="24851">MVGGGQSALECAALMREAGASVEVFARAPRINWLHGAKYHQKLGRFEPLAYAPTDVGPMGISRIVSVPNLFRRLPRPVQDRMAYRAIRPAGADWLRPRLTDVPIHVDRTVVAAHAHGDRVDVRFNRGTSRVVDHVMFGTGYRVDVSKYGFLPESLTRRVVQVNGYPVLRSGMESSVHGLHFVGAPAAWSFGPVMRFVCGSWFGAASLAQQVAGSRAPAAPGLAPVGEEL</sequence>
<dbReference type="AlphaFoldDB" id="A0A975T299"/>
<reference evidence="1" key="1">
    <citation type="submission" date="2021-06" db="EMBL/GenBank/DDBJ databases">
        <title>Complete genome sequence of Nocardioides sp. G188.</title>
        <authorList>
            <person name="Im W.-T."/>
        </authorList>
    </citation>
    <scope>NUCLEOTIDE SEQUENCE</scope>
    <source>
        <strain evidence="1">G188</strain>
    </source>
</reference>
<protein>
    <recommendedName>
        <fullName evidence="3">NAD(P)/FAD-dependent oxidoreductase</fullName>
    </recommendedName>
</protein>
<dbReference type="Proteomes" id="UP000683575">
    <property type="component" value="Chromosome"/>
</dbReference>
<dbReference type="EMBL" id="CP077062">
    <property type="protein sequence ID" value="QWZ09558.1"/>
    <property type="molecule type" value="Genomic_DNA"/>
</dbReference>